<protein>
    <submittedName>
        <fullName evidence="1">Uncharacterized protein</fullName>
    </submittedName>
</protein>
<gene>
    <name evidence="1" type="ORF">I7I53_06938</name>
</gene>
<reference evidence="1" key="1">
    <citation type="submission" date="2021-01" db="EMBL/GenBank/DDBJ databases">
        <title>Chromosome-level genome assembly of a human fungal pathogen reveals clustering of transcriptionally co-regulated genes.</title>
        <authorList>
            <person name="Voorhies M."/>
            <person name="Cohen S."/>
            <person name="Shea T.P."/>
            <person name="Petrus S."/>
            <person name="Munoz J.F."/>
            <person name="Poplawski S."/>
            <person name="Goldman W.E."/>
            <person name="Michael T."/>
            <person name="Cuomo C.A."/>
            <person name="Sil A."/>
            <person name="Beyhan S."/>
        </authorList>
    </citation>
    <scope>NUCLEOTIDE SEQUENCE</scope>
    <source>
        <strain evidence="1">H88</strain>
    </source>
</reference>
<evidence type="ECO:0000313" key="2">
    <source>
        <dbReference type="Proteomes" id="UP000663419"/>
    </source>
</evidence>
<proteinExistence type="predicted"/>
<dbReference type="AlphaFoldDB" id="A0A8A1LAY8"/>
<evidence type="ECO:0000313" key="1">
    <source>
        <dbReference type="EMBL" id="QSS51578.1"/>
    </source>
</evidence>
<accession>A0A8A1LAY8</accession>
<sequence>MYIYSGYFISYPYRRPCFFLFDFLSLCTSNNKTELQTSYMFRCWLKEEEKKNFSQNLKEKKPERKKK</sequence>
<dbReference type="VEuPathDB" id="FungiDB:I7I53_06938"/>
<organism evidence="1 2">
    <name type="scientific">Ajellomyces capsulatus (strain H88)</name>
    <name type="common">Darling's disease fungus</name>
    <name type="synonym">Histoplasma capsulatum</name>
    <dbReference type="NCBI Taxonomy" id="544711"/>
    <lineage>
        <taxon>Eukaryota</taxon>
        <taxon>Fungi</taxon>
        <taxon>Dikarya</taxon>
        <taxon>Ascomycota</taxon>
        <taxon>Pezizomycotina</taxon>
        <taxon>Eurotiomycetes</taxon>
        <taxon>Eurotiomycetidae</taxon>
        <taxon>Onygenales</taxon>
        <taxon>Ajellomycetaceae</taxon>
        <taxon>Histoplasma</taxon>
    </lineage>
</organism>
<name>A0A8A1LAY8_AJEC8</name>
<dbReference type="Proteomes" id="UP000663419">
    <property type="component" value="Chromosome 2"/>
</dbReference>
<dbReference type="EMBL" id="CP069103">
    <property type="protein sequence ID" value="QSS51578.1"/>
    <property type="molecule type" value="Genomic_DNA"/>
</dbReference>